<dbReference type="InterPro" id="IPR046848">
    <property type="entry name" value="E_motif"/>
</dbReference>
<dbReference type="Gene3D" id="1.25.40.10">
    <property type="entry name" value="Tetratricopeptide repeat domain"/>
    <property type="match status" value="1"/>
</dbReference>
<evidence type="ECO:0000313" key="2">
    <source>
        <dbReference type="Proteomes" id="UP000826271"/>
    </source>
</evidence>
<dbReference type="AlphaFoldDB" id="A0AAV6W3C8"/>
<evidence type="ECO:0000313" key="1">
    <source>
        <dbReference type="EMBL" id="KAG8364353.1"/>
    </source>
</evidence>
<dbReference type="Pfam" id="PF20431">
    <property type="entry name" value="E_motif"/>
    <property type="match status" value="1"/>
</dbReference>
<proteinExistence type="predicted"/>
<dbReference type="EMBL" id="WHWC01000019">
    <property type="protein sequence ID" value="KAG8364353.1"/>
    <property type="molecule type" value="Genomic_DNA"/>
</dbReference>
<comment type="caution">
    <text evidence="1">The sequence shown here is derived from an EMBL/GenBank/DDBJ whole genome shotgun (WGS) entry which is preliminary data.</text>
</comment>
<dbReference type="GO" id="GO:0003723">
    <property type="term" value="F:RNA binding"/>
    <property type="evidence" value="ECO:0007669"/>
    <property type="project" value="InterPro"/>
</dbReference>
<organism evidence="1 2">
    <name type="scientific">Buddleja alternifolia</name>
    <dbReference type="NCBI Taxonomy" id="168488"/>
    <lineage>
        <taxon>Eukaryota</taxon>
        <taxon>Viridiplantae</taxon>
        <taxon>Streptophyta</taxon>
        <taxon>Embryophyta</taxon>
        <taxon>Tracheophyta</taxon>
        <taxon>Spermatophyta</taxon>
        <taxon>Magnoliopsida</taxon>
        <taxon>eudicotyledons</taxon>
        <taxon>Gunneridae</taxon>
        <taxon>Pentapetalae</taxon>
        <taxon>asterids</taxon>
        <taxon>lamiids</taxon>
        <taxon>Lamiales</taxon>
        <taxon>Scrophulariaceae</taxon>
        <taxon>Buddlejeae</taxon>
        <taxon>Buddleja</taxon>
    </lineage>
</organism>
<dbReference type="PANTHER" id="PTHR47926:SF395">
    <property type="entry name" value="TETRATRICOPEPTIDE-LIKE HELICAL DOMAIN, DYW DOMAIN PROTEIN-RELATED"/>
    <property type="match status" value="1"/>
</dbReference>
<dbReference type="InterPro" id="IPR046960">
    <property type="entry name" value="PPR_At4g14850-like_plant"/>
</dbReference>
<sequence length="205" mass="23027">MDEEVDLVTVIHWISTCGKVGALEVGKLIDNYTISNELKSNVTVCNALLDMYPKCGSTGEVQKLFSTMNVKNVVSWATMISVFALNGKFKLHCRGKLKEALKFIQEMPLQPDAEPKAAAPYVEMPNIYASARDWNGVADMHVEMKSKGVVKWPGQSVTVVDGKCCMFTVEDRCRWEGFRVFETLDSLVLQLKDEMDSFDLEEVML</sequence>
<keyword evidence="2" id="KW-1185">Reference proteome</keyword>
<reference evidence="1" key="1">
    <citation type="submission" date="2019-10" db="EMBL/GenBank/DDBJ databases">
        <authorList>
            <person name="Zhang R."/>
            <person name="Pan Y."/>
            <person name="Wang J."/>
            <person name="Ma R."/>
            <person name="Yu S."/>
        </authorList>
    </citation>
    <scope>NUCLEOTIDE SEQUENCE</scope>
    <source>
        <strain evidence="1">LA-IB0</strain>
        <tissue evidence="1">Leaf</tissue>
    </source>
</reference>
<protein>
    <recommendedName>
        <fullName evidence="3">Pentatricopeptide repeat-containing protein</fullName>
    </recommendedName>
</protein>
<dbReference type="InterPro" id="IPR011990">
    <property type="entry name" value="TPR-like_helical_dom_sf"/>
</dbReference>
<name>A0AAV6W3C8_9LAMI</name>
<gene>
    <name evidence="1" type="ORF">BUALT_Bualt19G0120000</name>
</gene>
<dbReference type="PANTHER" id="PTHR47926">
    <property type="entry name" value="PENTATRICOPEPTIDE REPEAT-CONTAINING PROTEIN"/>
    <property type="match status" value="1"/>
</dbReference>
<dbReference type="Proteomes" id="UP000826271">
    <property type="component" value="Unassembled WGS sequence"/>
</dbReference>
<accession>A0AAV6W3C8</accession>
<dbReference type="GO" id="GO:0009451">
    <property type="term" value="P:RNA modification"/>
    <property type="evidence" value="ECO:0007669"/>
    <property type="project" value="InterPro"/>
</dbReference>
<evidence type="ECO:0008006" key="3">
    <source>
        <dbReference type="Google" id="ProtNLM"/>
    </source>
</evidence>